<evidence type="ECO:0000256" key="2">
    <source>
        <dbReference type="ARBA" id="ARBA00022692"/>
    </source>
</evidence>
<keyword evidence="2 5" id="KW-0812">Transmembrane</keyword>
<feature type="transmembrane region" description="Helical" evidence="5">
    <location>
        <begin position="37"/>
        <end position="57"/>
    </location>
</feature>
<keyword evidence="3 5" id="KW-1133">Transmembrane helix</keyword>
<feature type="transmembrane region" description="Helical" evidence="5">
    <location>
        <begin position="6"/>
        <end position="25"/>
    </location>
</feature>
<dbReference type="Proteomes" id="UP000534783">
    <property type="component" value="Unassembled WGS sequence"/>
</dbReference>
<dbReference type="EMBL" id="VTOW01000008">
    <property type="protein sequence ID" value="NKE73601.1"/>
    <property type="molecule type" value="Genomic_DNA"/>
</dbReference>
<comment type="caution">
    <text evidence="6">The sequence shown here is derived from an EMBL/GenBank/DDBJ whole genome shotgun (WGS) entry which is preliminary data.</text>
</comment>
<feature type="transmembrane region" description="Helical" evidence="5">
    <location>
        <begin position="163"/>
        <end position="184"/>
    </location>
</feature>
<keyword evidence="7" id="KW-1185">Reference proteome</keyword>
<feature type="transmembrane region" description="Helical" evidence="5">
    <location>
        <begin position="190"/>
        <end position="209"/>
    </location>
</feature>
<dbReference type="Pfam" id="PF02535">
    <property type="entry name" value="Zip"/>
    <property type="match status" value="1"/>
</dbReference>
<dbReference type="InterPro" id="IPR003689">
    <property type="entry name" value="ZIP"/>
</dbReference>
<proteinExistence type="predicted"/>
<feature type="transmembrane region" description="Helical" evidence="5">
    <location>
        <begin position="63"/>
        <end position="81"/>
    </location>
</feature>
<evidence type="ECO:0000256" key="4">
    <source>
        <dbReference type="ARBA" id="ARBA00023136"/>
    </source>
</evidence>
<evidence type="ECO:0000256" key="3">
    <source>
        <dbReference type="ARBA" id="ARBA00022989"/>
    </source>
</evidence>
<feature type="transmembrane region" description="Helical" evidence="5">
    <location>
        <begin position="221"/>
        <end position="240"/>
    </location>
</feature>
<reference evidence="6 7" key="1">
    <citation type="journal article" date="2020" name="Nature">
        <title>Bacterial chemolithoautotrophy via manganese oxidation.</title>
        <authorList>
            <person name="Yu H."/>
            <person name="Leadbetter J.R."/>
        </authorList>
    </citation>
    <scope>NUCLEOTIDE SEQUENCE [LARGE SCALE GENOMIC DNA]</scope>
    <source>
        <strain evidence="6 7">Mn-1</strain>
    </source>
</reference>
<sequence length="242" mass="25770">MEQYFTALAFAVLPALGNFAGGMVAEMFRISERTLSLALHGAAGIILAVVAVELMPQALRTDAPWIIILSFIAGGGLFIAIDKITHIINTRGQQAGEEAGPGMIFLGVAFDLFSDGIMIGAGSTIEFSLGLLLALGQTPADFPEGFATIAAFKAKGVARRMRILANVAFVIPLFLGTTIGYWGVRGRPEIFKLALLAFTAGMLTTVAIEEIVPQAHRGKEARLATTIFIAGFALFTWLSVYF</sequence>
<dbReference type="AlphaFoldDB" id="A0A7X6ID71"/>
<comment type="subcellular location">
    <subcellularLocation>
        <location evidence="1">Membrane</location>
        <topology evidence="1">Multi-pass membrane protein</topology>
    </subcellularLocation>
</comment>
<keyword evidence="4 5" id="KW-0472">Membrane</keyword>
<evidence type="ECO:0000313" key="7">
    <source>
        <dbReference type="Proteomes" id="UP000534783"/>
    </source>
</evidence>
<protein>
    <submittedName>
        <fullName evidence="6">ZIP family zinc transporter</fullName>
    </submittedName>
</protein>
<name>A0A7X6ID71_9BACT</name>
<evidence type="ECO:0000313" key="6">
    <source>
        <dbReference type="EMBL" id="NKE73601.1"/>
    </source>
</evidence>
<dbReference type="GO" id="GO:0046873">
    <property type="term" value="F:metal ion transmembrane transporter activity"/>
    <property type="evidence" value="ECO:0007669"/>
    <property type="project" value="InterPro"/>
</dbReference>
<dbReference type="GO" id="GO:0016020">
    <property type="term" value="C:membrane"/>
    <property type="evidence" value="ECO:0007669"/>
    <property type="project" value="UniProtKB-SubCell"/>
</dbReference>
<dbReference type="RefSeq" id="WP_168063558.1">
    <property type="nucleotide sequence ID" value="NZ_VTOW01000008.1"/>
</dbReference>
<organism evidence="6 7">
    <name type="scientific">Candidatus Manganitrophus noduliformans</name>
    <dbReference type="NCBI Taxonomy" id="2606439"/>
    <lineage>
        <taxon>Bacteria</taxon>
        <taxon>Pseudomonadati</taxon>
        <taxon>Nitrospirota</taxon>
        <taxon>Nitrospiria</taxon>
        <taxon>Candidatus Troglogloeales</taxon>
        <taxon>Candidatus Manganitrophaceae</taxon>
        <taxon>Candidatus Manganitrophus</taxon>
    </lineage>
</organism>
<gene>
    <name evidence="6" type="ORF">MNODULE_22855</name>
</gene>
<evidence type="ECO:0000256" key="5">
    <source>
        <dbReference type="SAM" id="Phobius"/>
    </source>
</evidence>
<evidence type="ECO:0000256" key="1">
    <source>
        <dbReference type="ARBA" id="ARBA00004141"/>
    </source>
</evidence>
<accession>A0A7X6ID71</accession>